<name>A0A845GG42_9BURK</name>
<comment type="caution">
    <text evidence="1">The sequence shown here is derived from an EMBL/GenBank/DDBJ whole genome shotgun (WGS) entry which is preliminary data.</text>
</comment>
<evidence type="ECO:0000313" key="1">
    <source>
        <dbReference type="EMBL" id="MYM92480.1"/>
    </source>
</evidence>
<sequence>MTMFELTLRGSNAASKESAHRSVLVATSMPEDLLTQHLVDAGLFVPEGLVTSIAAVGGFGNAVQPDFVLPGQLPALKVRCKVLTGQFPTVLDAYRLLALSDEFLEDWQQDSPRDPQYIERQAEYDAIRPMFELAPDLLALAQAVYPNLEMLSAHTFRLTYASSETQQWIGLANRTVSKWAAQTNDASPQSEHESLFECLEHLRRLRDVHASRVLNLKP</sequence>
<dbReference type="Proteomes" id="UP000447355">
    <property type="component" value="Unassembled WGS sequence"/>
</dbReference>
<reference evidence="1" key="1">
    <citation type="submission" date="2019-12" db="EMBL/GenBank/DDBJ databases">
        <title>Novel species isolated from a subtropical stream in China.</title>
        <authorList>
            <person name="Lu H."/>
        </authorList>
    </citation>
    <scope>NUCLEOTIDE SEQUENCE [LARGE SCALE GENOMIC DNA]</scope>
    <source>
        <strain evidence="1">FT81W</strain>
    </source>
</reference>
<organism evidence="1 2">
    <name type="scientific">Duganella vulcania</name>
    <dbReference type="NCBI Taxonomy" id="2692166"/>
    <lineage>
        <taxon>Bacteria</taxon>
        <taxon>Pseudomonadati</taxon>
        <taxon>Pseudomonadota</taxon>
        <taxon>Betaproteobacteria</taxon>
        <taxon>Burkholderiales</taxon>
        <taxon>Oxalobacteraceae</taxon>
        <taxon>Telluria group</taxon>
        <taxon>Duganella</taxon>
    </lineage>
</organism>
<dbReference type="EMBL" id="WWCX01000001">
    <property type="protein sequence ID" value="MYM92480.1"/>
    <property type="molecule type" value="Genomic_DNA"/>
</dbReference>
<evidence type="ECO:0000313" key="2">
    <source>
        <dbReference type="Proteomes" id="UP000447355"/>
    </source>
</evidence>
<accession>A0A845GG42</accession>
<dbReference type="RefSeq" id="WP_161081746.1">
    <property type="nucleotide sequence ID" value="NZ_WWCX01000001.1"/>
</dbReference>
<protein>
    <submittedName>
        <fullName evidence="1">Uncharacterized protein</fullName>
    </submittedName>
</protein>
<proteinExistence type="predicted"/>
<gene>
    <name evidence="1" type="ORF">GTP90_01240</name>
</gene>
<dbReference type="AlphaFoldDB" id="A0A845GG42"/>